<organism evidence="5 6">
    <name type="scientific">Demequina mangrovi</name>
    <dbReference type="NCBI Taxonomy" id="1043493"/>
    <lineage>
        <taxon>Bacteria</taxon>
        <taxon>Bacillati</taxon>
        <taxon>Actinomycetota</taxon>
        <taxon>Actinomycetes</taxon>
        <taxon>Micrococcales</taxon>
        <taxon>Demequinaceae</taxon>
        <taxon>Demequina</taxon>
    </lineage>
</organism>
<evidence type="ECO:0000259" key="4">
    <source>
        <dbReference type="PROSITE" id="PS51786"/>
    </source>
</evidence>
<dbReference type="GO" id="GO:0006508">
    <property type="term" value="P:proteolysis"/>
    <property type="evidence" value="ECO:0007669"/>
    <property type="project" value="UniProtKB-KW"/>
</dbReference>
<dbReference type="Pfam" id="PF13180">
    <property type="entry name" value="PDZ_2"/>
    <property type="match status" value="1"/>
</dbReference>
<evidence type="ECO:0000256" key="1">
    <source>
        <dbReference type="PROSITE-ProRule" id="PRU01122"/>
    </source>
</evidence>
<dbReference type="InterPro" id="IPR036034">
    <property type="entry name" value="PDZ_sf"/>
</dbReference>
<keyword evidence="1" id="KW-0645">Protease</keyword>
<dbReference type="EMBL" id="FNZI01000002">
    <property type="protein sequence ID" value="SEJ19853.1"/>
    <property type="molecule type" value="Genomic_DNA"/>
</dbReference>
<evidence type="ECO:0000256" key="2">
    <source>
        <dbReference type="SAM" id="MobiDB-lite"/>
    </source>
</evidence>
<dbReference type="Pfam" id="PF05362">
    <property type="entry name" value="Lon_C"/>
    <property type="match status" value="1"/>
</dbReference>
<feature type="domain" description="Lon proteolytic" evidence="4">
    <location>
        <begin position="272"/>
        <end position="373"/>
    </location>
</feature>
<dbReference type="PANTHER" id="PTHR10046">
    <property type="entry name" value="ATP DEPENDENT LON PROTEASE FAMILY MEMBER"/>
    <property type="match status" value="1"/>
</dbReference>
<protein>
    <recommendedName>
        <fullName evidence="1">endopeptidase La</fullName>
        <ecNumber evidence="1">3.4.21.53</ecNumber>
    </recommendedName>
</protein>
<keyword evidence="3" id="KW-0472">Membrane</keyword>
<dbReference type="InterPro" id="IPR014721">
    <property type="entry name" value="Ribsml_uS5_D2-typ_fold_subgr"/>
</dbReference>
<dbReference type="GO" id="GO:0004176">
    <property type="term" value="F:ATP-dependent peptidase activity"/>
    <property type="evidence" value="ECO:0007669"/>
    <property type="project" value="UniProtKB-UniRule"/>
</dbReference>
<evidence type="ECO:0000313" key="6">
    <source>
        <dbReference type="Proteomes" id="UP000183315"/>
    </source>
</evidence>
<feature type="transmembrane region" description="Helical" evidence="3">
    <location>
        <begin position="48"/>
        <end position="69"/>
    </location>
</feature>
<gene>
    <name evidence="5" type="ORF">SAMN05421637_1122</name>
</gene>
<dbReference type="Proteomes" id="UP000183315">
    <property type="component" value="Unassembled WGS sequence"/>
</dbReference>
<dbReference type="SUPFAM" id="SSF54211">
    <property type="entry name" value="Ribosomal protein S5 domain 2-like"/>
    <property type="match status" value="1"/>
</dbReference>
<dbReference type="SUPFAM" id="SSF50156">
    <property type="entry name" value="PDZ domain-like"/>
    <property type="match status" value="1"/>
</dbReference>
<comment type="catalytic activity">
    <reaction evidence="1">
        <text>Hydrolysis of proteins in presence of ATP.</text>
        <dbReference type="EC" id="3.4.21.53"/>
    </reaction>
</comment>
<proteinExistence type="inferred from homology"/>
<comment type="similarity">
    <text evidence="1">Belongs to the peptidase S16 family.</text>
</comment>
<keyword evidence="1" id="KW-0720">Serine protease</keyword>
<keyword evidence="6" id="KW-1185">Reference proteome</keyword>
<dbReference type="AlphaFoldDB" id="A0A1H6WSQ6"/>
<dbReference type="STRING" id="1043493.SAMN05421637_1122"/>
<dbReference type="InterPro" id="IPR027065">
    <property type="entry name" value="Lon_Prtase"/>
</dbReference>
<evidence type="ECO:0000256" key="3">
    <source>
        <dbReference type="SAM" id="Phobius"/>
    </source>
</evidence>
<feature type="compositionally biased region" description="Low complexity" evidence="2">
    <location>
        <begin position="22"/>
        <end position="40"/>
    </location>
</feature>
<dbReference type="InterPro" id="IPR001478">
    <property type="entry name" value="PDZ"/>
</dbReference>
<sequence>MRRRSLPAMPGLGRPRIRHNGPVTTTEASTPAPAAGAPSTRRSTVMSIAGLATSALIALLTVVPSPYAIGSPGPTFDTLGTADGVELVEIKGAPTYMSSGELRLTTVSVQRAGSLPFSIGRVLAAWASQSEYVVPQESVYGTAEEEEEAQEQAAQEWISSQESATVSALEALGHPVPATLRIVGASERSNAADLVETDDVIVAVDGEDVETFTDLVDAVGDREAGDDIAVTVVRDGEQITETFATLDDGAGAAVMGLYIDPEFELPIDVTVGIEKVGGPSAGMMFSLGIMDRLTEEDELQGALVAGTGTIDATGDVGAIGGIRMKLIGARDAGAEWFLAPVENCAEVSGNIPDGLNVVAVDTLDDAYEAITRIGAGDTADLPGC</sequence>
<dbReference type="eggNOG" id="COG3480">
    <property type="taxonomic scope" value="Bacteria"/>
</dbReference>
<dbReference type="EC" id="3.4.21.53" evidence="1"/>
<dbReference type="GO" id="GO:0030163">
    <property type="term" value="P:protein catabolic process"/>
    <property type="evidence" value="ECO:0007669"/>
    <property type="project" value="InterPro"/>
</dbReference>
<accession>A0A1H6WSQ6</accession>
<dbReference type="InterPro" id="IPR008269">
    <property type="entry name" value="Lon_proteolytic"/>
</dbReference>
<evidence type="ECO:0000313" key="5">
    <source>
        <dbReference type="EMBL" id="SEJ19853.1"/>
    </source>
</evidence>
<dbReference type="GO" id="GO:0005524">
    <property type="term" value="F:ATP binding"/>
    <property type="evidence" value="ECO:0007669"/>
    <property type="project" value="InterPro"/>
</dbReference>
<keyword evidence="3" id="KW-1133">Transmembrane helix</keyword>
<reference evidence="6" key="1">
    <citation type="submission" date="2016-10" db="EMBL/GenBank/DDBJ databases">
        <authorList>
            <person name="Varghese N."/>
        </authorList>
    </citation>
    <scope>NUCLEOTIDE SEQUENCE [LARGE SCALE GENOMIC DNA]</scope>
    <source>
        <strain evidence="6">DSM 24868</strain>
    </source>
</reference>
<dbReference type="InterPro" id="IPR020568">
    <property type="entry name" value="Ribosomal_Su5_D2-typ_SF"/>
</dbReference>
<feature type="region of interest" description="Disordered" evidence="2">
    <location>
        <begin position="1"/>
        <end position="41"/>
    </location>
</feature>
<dbReference type="GO" id="GO:0004252">
    <property type="term" value="F:serine-type endopeptidase activity"/>
    <property type="evidence" value="ECO:0007669"/>
    <property type="project" value="UniProtKB-UniRule"/>
</dbReference>
<dbReference type="PROSITE" id="PS51786">
    <property type="entry name" value="LON_PROTEOLYTIC"/>
    <property type="match status" value="1"/>
</dbReference>
<name>A0A1H6WSQ6_9MICO</name>
<keyword evidence="3" id="KW-0812">Transmembrane</keyword>
<feature type="active site" evidence="1">
    <location>
        <position position="325"/>
    </location>
</feature>
<keyword evidence="1" id="KW-0378">Hydrolase</keyword>
<feature type="active site" evidence="1">
    <location>
        <position position="280"/>
    </location>
</feature>
<dbReference type="Gene3D" id="3.30.230.10">
    <property type="match status" value="1"/>
</dbReference>